<keyword evidence="6 9" id="KW-1133">Transmembrane helix</keyword>
<dbReference type="PANTHER" id="PTHR46539">
    <property type="entry name" value="E3 UBIQUITIN-PROTEIN LIGASE ATL42"/>
    <property type="match status" value="1"/>
</dbReference>
<evidence type="ECO:0000313" key="11">
    <source>
        <dbReference type="EMBL" id="PKU85936.1"/>
    </source>
</evidence>
<feature type="domain" description="RING-type" evidence="10">
    <location>
        <begin position="90"/>
        <end position="132"/>
    </location>
</feature>
<evidence type="ECO:0000256" key="2">
    <source>
        <dbReference type="ARBA" id="ARBA00022692"/>
    </source>
</evidence>
<evidence type="ECO:0000313" key="12">
    <source>
        <dbReference type="Proteomes" id="UP000233837"/>
    </source>
</evidence>
<keyword evidence="5" id="KW-0862">Zinc</keyword>
<proteinExistence type="predicted"/>
<dbReference type="Proteomes" id="UP000233837">
    <property type="component" value="Unassembled WGS sequence"/>
</dbReference>
<evidence type="ECO:0000256" key="4">
    <source>
        <dbReference type="ARBA" id="ARBA00022771"/>
    </source>
</evidence>
<keyword evidence="2 9" id="KW-0812">Transmembrane</keyword>
<feature type="transmembrane region" description="Helical" evidence="9">
    <location>
        <begin position="12"/>
        <end position="37"/>
    </location>
</feature>
<evidence type="ECO:0000259" key="10">
    <source>
        <dbReference type="PROSITE" id="PS50089"/>
    </source>
</evidence>
<organism evidence="11 12">
    <name type="scientific">Dendrobium catenatum</name>
    <dbReference type="NCBI Taxonomy" id="906689"/>
    <lineage>
        <taxon>Eukaryota</taxon>
        <taxon>Viridiplantae</taxon>
        <taxon>Streptophyta</taxon>
        <taxon>Embryophyta</taxon>
        <taxon>Tracheophyta</taxon>
        <taxon>Spermatophyta</taxon>
        <taxon>Magnoliopsida</taxon>
        <taxon>Liliopsida</taxon>
        <taxon>Asparagales</taxon>
        <taxon>Orchidaceae</taxon>
        <taxon>Epidendroideae</taxon>
        <taxon>Malaxideae</taxon>
        <taxon>Dendrobiinae</taxon>
        <taxon>Dendrobium</taxon>
    </lineage>
</organism>
<dbReference type="SUPFAM" id="SSF57850">
    <property type="entry name" value="RING/U-box"/>
    <property type="match status" value="1"/>
</dbReference>
<dbReference type="SMART" id="SM00184">
    <property type="entry name" value="RING"/>
    <property type="match status" value="1"/>
</dbReference>
<dbReference type="PROSITE" id="PS50089">
    <property type="entry name" value="ZF_RING_2"/>
    <property type="match status" value="1"/>
</dbReference>
<keyword evidence="7 9" id="KW-0472">Membrane</keyword>
<evidence type="ECO:0000256" key="7">
    <source>
        <dbReference type="ARBA" id="ARBA00023136"/>
    </source>
</evidence>
<protein>
    <submittedName>
        <fullName evidence="11">RING-H2 finger protein ATL56</fullName>
    </submittedName>
</protein>
<evidence type="ECO:0000256" key="6">
    <source>
        <dbReference type="ARBA" id="ARBA00022989"/>
    </source>
</evidence>
<evidence type="ECO:0000256" key="1">
    <source>
        <dbReference type="ARBA" id="ARBA00004370"/>
    </source>
</evidence>
<evidence type="ECO:0000256" key="5">
    <source>
        <dbReference type="ARBA" id="ARBA00022833"/>
    </source>
</evidence>
<sequence length="149" mass="16505">MGGRFLIVAIRIIRASALISLILLLLAAISLIIYHIVIVSRACRRALSSNINRSDECFKAGDGLSLEDLEKLPCFEFSTPDDERVSAMNCAVCLESFELGDLCRLLPLCRHSFHAYCADCWLVRNPVCPICRSSPGHRRGGDEVGMSYD</sequence>
<keyword evidence="12" id="KW-1185">Reference proteome</keyword>
<comment type="subcellular location">
    <subcellularLocation>
        <location evidence="1">Membrane</location>
    </subcellularLocation>
</comment>
<dbReference type="PANTHER" id="PTHR46539:SF9">
    <property type="entry name" value="RING-H2 FINGER PROTEIN ATL56"/>
    <property type="match status" value="1"/>
</dbReference>
<accession>A0A2I0XDE9</accession>
<evidence type="ECO:0000256" key="3">
    <source>
        <dbReference type="ARBA" id="ARBA00022723"/>
    </source>
</evidence>
<name>A0A2I0XDE9_9ASPA</name>
<dbReference type="GO" id="GO:0008270">
    <property type="term" value="F:zinc ion binding"/>
    <property type="evidence" value="ECO:0007669"/>
    <property type="project" value="UniProtKB-KW"/>
</dbReference>
<evidence type="ECO:0000256" key="9">
    <source>
        <dbReference type="SAM" id="Phobius"/>
    </source>
</evidence>
<dbReference type="OrthoDB" id="8062037at2759"/>
<reference evidence="11 12" key="2">
    <citation type="journal article" date="2017" name="Nature">
        <title>The Apostasia genome and the evolution of orchids.</title>
        <authorList>
            <person name="Zhang G.Q."/>
            <person name="Liu K.W."/>
            <person name="Li Z."/>
            <person name="Lohaus R."/>
            <person name="Hsiao Y.Y."/>
            <person name="Niu S.C."/>
            <person name="Wang J.Y."/>
            <person name="Lin Y.C."/>
            <person name="Xu Q."/>
            <person name="Chen L.J."/>
            <person name="Yoshida K."/>
            <person name="Fujiwara S."/>
            <person name="Wang Z.W."/>
            <person name="Zhang Y.Q."/>
            <person name="Mitsuda N."/>
            <person name="Wang M."/>
            <person name="Liu G.H."/>
            <person name="Pecoraro L."/>
            <person name="Huang H.X."/>
            <person name="Xiao X.J."/>
            <person name="Lin M."/>
            <person name="Wu X.Y."/>
            <person name="Wu W.L."/>
            <person name="Chen Y.Y."/>
            <person name="Chang S.B."/>
            <person name="Sakamoto S."/>
            <person name="Ohme-Takagi M."/>
            <person name="Yagi M."/>
            <person name="Zeng S.J."/>
            <person name="Shen C.Y."/>
            <person name="Yeh C.M."/>
            <person name="Luo Y.B."/>
            <person name="Tsai W.C."/>
            <person name="Van de Peer Y."/>
            <person name="Liu Z.J."/>
        </authorList>
    </citation>
    <scope>NUCLEOTIDE SEQUENCE [LARGE SCALE GENOMIC DNA]</scope>
    <source>
        <tissue evidence="11">The whole plant</tissue>
    </source>
</reference>
<dbReference type="Gene3D" id="3.30.40.10">
    <property type="entry name" value="Zinc/RING finger domain, C3HC4 (zinc finger)"/>
    <property type="match status" value="1"/>
</dbReference>
<dbReference type="GO" id="GO:0016020">
    <property type="term" value="C:membrane"/>
    <property type="evidence" value="ECO:0007669"/>
    <property type="project" value="UniProtKB-SubCell"/>
</dbReference>
<evidence type="ECO:0000256" key="8">
    <source>
        <dbReference type="PROSITE-ProRule" id="PRU00175"/>
    </source>
</evidence>
<dbReference type="InterPro" id="IPR013083">
    <property type="entry name" value="Znf_RING/FYVE/PHD"/>
</dbReference>
<dbReference type="InterPro" id="IPR001841">
    <property type="entry name" value="Znf_RING"/>
</dbReference>
<reference evidence="11 12" key="1">
    <citation type="journal article" date="2016" name="Sci. Rep.">
        <title>The Dendrobium catenatum Lindl. genome sequence provides insights into polysaccharide synthase, floral development and adaptive evolution.</title>
        <authorList>
            <person name="Zhang G.Q."/>
            <person name="Xu Q."/>
            <person name="Bian C."/>
            <person name="Tsai W.C."/>
            <person name="Yeh C.M."/>
            <person name="Liu K.W."/>
            <person name="Yoshida K."/>
            <person name="Zhang L.S."/>
            <person name="Chang S.B."/>
            <person name="Chen F."/>
            <person name="Shi Y."/>
            <person name="Su Y.Y."/>
            <person name="Zhang Y.Q."/>
            <person name="Chen L.J."/>
            <person name="Yin Y."/>
            <person name="Lin M."/>
            <person name="Huang H."/>
            <person name="Deng H."/>
            <person name="Wang Z.W."/>
            <person name="Zhu S.L."/>
            <person name="Zhao X."/>
            <person name="Deng C."/>
            <person name="Niu S.C."/>
            <person name="Huang J."/>
            <person name="Wang M."/>
            <person name="Liu G.H."/>
            <person name="Yang H.J."/>
            <person name="Xiao X.J."/>
            <person name="Hsiao Y.Y."/>
            <person name="Wu W.L."/>
            <person name="Chen Y.Y."/>
            <person name="Mitsuda N."/>
            <person name="Ohme-Takagi M."/>
            <person name="Luo Y.B."/>
            <person name="Van de Peer Y."/>
            <person name="Liu Z.J."/>
        </authorList>
    </citation>
    <scope>NUCLEOTIDE SEQUENCE [LARGE SCALE GENOMIC DNA]</scope>
    <source>
        <tissue evidence="11">The whole plant</tissue>
    </source>
</reference>
<keyword evidence="4 8" id="KW-0863">Zinc-finger</keyword>
<dbReference type="Pfam" id="PF13639">
    <property type="entry name" value="zf-RING_2"/>
    <property type="match status" value="1"/>
</dbReference>
<keyword evidence="3" id="KW-0479">Metal-binding</keyword>
<gene>
    <name evidence="11" type="primary">ATL56</name>
    <name evidence="11" type="ORF">MA16_Dca001767</name>
</gene>
<dbReference type="AlphaFoldDB" id="A0A2I0XDE9"/>
<dbReference type="EMBL" id="KZ501954">
    <property type="protein sequence ID" value="PKU85936.1"/>
    <property type="molecule type" value="Genomic_DNA"/>
</dbReference>